<dbReference type="Gene3D" id="2.40.50.1020">
    <property type="entry name" value="LytTr DNA-binding domain"/>
    <property type="match status" value="1"/>
</dbReference>
<dbReference type="InterPro" id="IPR046947">
    <property type="entry name" value="LytR-like"/>
</dbReference>
<dbReference type="SMART" id="SM00448">
    <property type="entry name" value="REC"/>
    <property type="match status" value="1"/>
</dbReference>
<dbReference type="AlphaFoldDB" id="A0A2V3Y9W2"/>
<protein>
    <recommendedName>
        <fullName evidence="1">Stage 0 sporulation protein A homolog</fullName>
    </recommendedName>
</protein>
<dbReference type="InterPro" id="IPR001789">
    <property type="entry name" value="Sig_transdc_resp-reg_receiver"/>
</dbReference>
<dbReference type="GO" id="GO:0000156">
    <property type="term" value="F:phosphorelay response regulator activity"/>
    <property type="evidence" value="ECO:0007669"/>
    <property type="project" value="InterPro"/>
</dbReference>
<reference evidence="5 6" key="1">
    <citation type="submission" date="2018-05" db="EMBL/GenBank/DDBJ databases">
        <title>Genomic Encyclopedia of Type Strains, Phase IV (KMG-IV): sequencing the most valuable type-strain genomes for metagenomic binning, comparative biology and taxonomic classification.</title>
        <authorList>
            <person name="Goeker M."/>
        </authorList>
    </citation>
    <scope>NUCLEOTIDE SEQUENCE [LARGE SCALE GENOMIC DNA]</scope>
    <source>
        <strain evidence="5 6">DSM 24995</strain>
    </source>
</reference>
<evidence type="ECO:0000313" key="6">
    <source>
        <dbReference type="Proteomes" id="UP000248057"/>
    </source>
</evidence>
<dbReference type="RefSeq" id="WP_243004989.1">
    <property type="nucleotide sequence ID" value="NZ_QJKD01000003.1"/>
</dbReference>
<evidence type="ECO:0000313" key="5">
    <source>
        <dbReference type="EMBL" id="PXX54998.1"/>
    </source>
</evidence>
<dbReference type="CDD" id="cd00156">
    <property type="entry name" value="REC"/>
    <property type="match status" value="1"/>
</dbReference>
<keyword evidence="6" id="KW-1185">Reference proteome</keyword>
<dbReference type="Pfam" id="PF04397">
    <property type="entry name" value="LytTR"/>
    <property type="match status" value="1"/>
</dbReference>
<accession>A0A2V3Y9W2</accession>
<feature type="modified residue" description="4-aspartylphosphate" evidence="3">
    <location>
        <position position="70"/>
    </location>
</feature>
<dbReference type="InterPro" id="IPR011006">
    <property type="entry name" value="CheY-like_superfamily"/>
</dbReference>
<dbReference type="InterPro" id="IPR007492">
    <property type="entry name" value="LytTR_DNA-bd_dom"/>
</dbReference>
<proteinExistence type="predicted"/>
<dbReference type="PANTHER" id="PTHR37299:SF1">
    <property type="entry name" value="STAGE 0 SPORULATION PROTEIN A HOMOLOG"/>
    <property type="match status" value="1"/>
</dbReference>
<evidence type="ECO:0000256" key="2">
    <source>
        <dbReference type="ARBA" id="ARBA00024867"/>
    </source>
</evidence>
<dbReference type="SUPFAM" id="SSF52172">
    <property type="entry name" value="CheY-like"/>
    <property type="match status" value="1"/>
</dbReference>
<keyword evidence="3" id="KW-0597">Phosphoprotein</keyword>
<evidence type="ECO:0000259" key="4">
    <source>
        <dbReference type="PROSITE" id="PS50110"/>
    </source>
</evidence>
<dbReference type="GeneID" id="86060563"/>
<dbReference type="PANTHER" id="PTHR37299">
    <property type="entry name" value="TRANSCRIPTIONAL REGULATOR-RELATED"/>
    <property type="match status" value="1"/>
</dbReference>
<dbReference type="GO" id="GO:0003677">
    <property type="term" value="F:DNA binding"/>
    <property type="evidence" value="ECO:0007669"/>
    <property type="project" value="InterPro"/>
</dbReference>
<dbReference type="Pfam" id="PF00072">
    <property type="entry name" value="Response_reg"/>
    <property type="match status" value="1"/>
</dbReference>
<evidence type="ECO:0000256" key="3">
    <source>
        <dbReference type="PROSITE-ProRule" id="PRU00169"/>
    </source>
</evidence>
<feature type="domain" description="Response regulatory" evidence="4">
    <location>
        <begin position="9"/>
        <end position="133"/>
    </location>
</feature>
<organism evidence="5 6">
    <name type="scientific">Hungatella effluvii</name>
    <dbReference type="NCBI Taxonomy" id="1096246"/>
    <lineage>
        <taxon>Bacteria</taxon>
        <taxon>Bacillati</taxon>
        <taxon>Bacillota</taxon>
        <taxon>Clostridia</taxon>
        <taxon>Lachnospirales</taxon>
        <taxon>Lachnospiraceae</taxon>
        <taxon>Hungatella</taxon>
    </lineage>
</organism>
<comment type="function">
    <text evidence="2">May play the central regulatory role in sporulation. It may be an element of the effector pathway responsible for the activation of sporulation genes in response to nutritional stress. Spo0A may act in concert with spo0H (a sigma factor) to control the expression of some genes that are critical to the sporulation process.</text>
</comment>
<dbReference type="Gene3D" id="3.40.50.2300">
    <property type="match status" value="1"/>
</dbReference>
<sequence>MREEQKNFYIAAVDDTAADRSALRGMLNRYFEEREQRRESDIQLNIEEFGSGEEFLEAFQPGRYDIIFFDIYMKELTGMDTAREVYRRDKQCRLIFFTTTPDYAVEGYSVHAAWYLVKPLKYDKLCLALDSFIRTAARDSACLLLTLKGGLRRPVLLRDIIYVDCVRRTGRIHTEKGVTEAADKFTEIASRLEQEARFLCCNRGIYVNMDWIREMKTQDIILKSGEQLPVRIHGRGEVRQKYLRYTLEELREGN</sequence>
<evidence type="ECO:0000256" key="1">
    <source>
        <dbReference type="ARBA" id="ARBA00018672"/>
    </source>
</evidence>
<dbReference type="SMART" id="SM00850">
    <property type="entry name" value="LytTR"/>
    <property type="match status" value="1"/>
</dbReference>
<dbReference type="Proteomes" id="UP000248057">
    <property type="component" value="Unassembled WGS sequence"/>
</dbReference>
<name>A0A2V3Y9W2_9FIRM</name>
<comment type="caution">
    <text evidence="5">The sequence shown here is derived from an EMBL/GenBank/DDBJ whole genome shotgun (WGS) entry which is preliminary data.</text>
</comment>
<gene>
    <name evidence="5" type="ORF">DFR60_10348</name>
</gene>
<dbReference type="EMBL" id="QJKD01000003">
    <property type="protein sequence ID" value="PXX54998.1"/>
    <property type="molecule type" value="Genomic_DNA"/>
</dbReference>
<dbReference type="PROSITE" id="PS50110">
    <property type="entry name" value="RESPONSE_REGULATORY"/>
    <property type="match status" value="1"/>
</dbReference>